<gene>
    <name evidence="3" type="ORF">B0T18DRAFT_61773</name>
</gene>
<feature type="transmembrane region" description="Helical" evidence="2">
    <location>
        <begin position="129"/>
        <end position="150"/>
    </location>
</feature>
<sequence>MQNVVIPSHEPDQPPLSVQPSPVGEQWWLHHGLSRKCKHASADGHDRCLNYISFPPLPSLELPVLYHLVETPVKHPARRPRRCHDRLKPPMANSGIQIPESFSWLLSAHGLVAGVVIYSSYYVFSVGSIPFIISVVAAGLHLLLAIYFCFAGSRRGTYHLCIIPPCVLIGAGLWAAVLYYFASVLALLLDSPIRSVWRDGNPSYPLLQTWIKVGTATAALNVALDFSMLAVFLIAAMRRSSKPVISAPVMYAPQQQQQQQQVVYPPYPPPPQQQQQQQQYQYQYHTQSHPHHSQQAHYSGIYTSASPPPPPADYKSV</sequence>
<dbReference type="EMBL" id="JAUKUD010000002">
    <property type="protein sequence ID" value="KAK0751046.1"/>
    <property type="molecule type" value="Genomic_DNA"/>
</dbReference>
<evidence type="ECO:0000256" key="2">
    <source>
        <dbReference type="SAM" id="Phobius"/>
    </source>
</evidence>
<evidence type="ECO:0000313" key="4">
    <source>
        <dbReference type="Proteomes" id="UP001172155"/>
    </source>
</evidence>
<evidence type="ECO:0000256" key="1">
    <source>
        <dbReference type="SAM" id="MobiDB-lite"/>
    </source>
</evidence>
<organism evidence="3 4">
    <name type="scientific">Schizothecium vesticola</name>
    <dbReference type="NCBI Taxonomy" id="314040"/>
    <lineage>
        <taxon>Eukaryota</taxon>
        <taxon>Fungi</taxon>
        <taxon>Dikarya</taxon>
        <taxon>Ascomycota</taxon>
        <taxon>Pezizomycotina</taxon>
        <taxon>Sordariomycetes</taxon>
        <taxon>Sordariomycetidae</taxon>
        <taxon>Sordariales</taxon>
        <taxon>Schizotheciaceae</taxon>
        <taxon>Schizothecium</taxon>
    </lineage>
</organism>
<keyword evidence="4" id="KW-1185">Reference proteome</keyword>
<proteinExistence type="predicted"/>
<feature type="transmembrane region" description="Helical" evidence="2">
    <location>
        <begin position="209"/>
        <end position="236"/>
    </location>
</feature>
<feature type="region of interest" description="Disordered" evidence="1">
    <location>
        <begin position="1"/>
        <end position="20"/>
    </location>
</feature>
<feature type="compositionally biased region" description="Pro residues" evidence="1">
    <location>
        <begin position="306"/>
        <end position="317"/>
    </location>
</feature>
<feature type="transmembrane region" description="Helical" evidence="2">
    <location>
        <begin position="102"/>
        <end position="123"/>
    </location>
</feature>
<protein>
    <submittedName>
        <fullName evidence="3">Uncharacterized protein</fullName>
    </submittedName>
</protein>
<name>A0AA40F4X9_9PEZI</name>
<keyword evidence="2" id="KW-0812">Transmembrane</keyword>
<comment type="caution">
    <text evidence="3">The sequence shown here is derived from an EMBL/GenBank/DDBJ whole genome shotgun (WGS) entry which is preliminary data.</text>
</comment>
<dbReference type="Proteomes" id="UP001172155">
    <property type="component" value="Unassembled WGS sequence"/>
</dbReference>
<dbReference type="AlphaFoldDB" id="A0AA40F4X9"/>
<reference evidence="3" key="1">
    <citation type="submission" date="2023-06" db="EMBL/GenBank/DDBJ databases">
        <title>Genome-scale phylogeny and comparative genomics of the fungal order Sordariales.</title>
        <authorList>
            <consortium name="Lawrence Berkeley National Laboratory"/>
            <person name="Hensen N."/>
            <person name="Bonometti L."/>
            <person name="Westerberg I."/>
            <person name="Brannstrom I.O."/>
            <person name="Guillou S."/>
            <person name="Cros-Aarteil S."/>
            <person name="Calhoun S."/>
            <person name="Haridas S."/>
            <person name="Kuo A."/>
            <person name="Mondo S."/>
            <person name="Pangilinan J."/>
            <person name="Riley R."/>
            <person name="LaButti K."/>
            <person name="Andreopoulos B."/>
            <person name="Lipzen A."/>
            <person name="Chen C."/>
            <person name="Yanf M."/>
            <person name="Daum C."/>
            <person name="Ng V."/>
            <person name="Clum A."/>
            <person name="Steindorff A."/>
            <person name="Ohm R."/>
            <person name="Martin F."/>
            <person name="Silar P."/>
            <person name="Natvig D."/>
            <person name="Lalanne C."/>
            <person name="Gautier V."/>
            <person name="Ament-velasquez S.L."/>
            <person name="Kruys A."/>
            <person name="Hutchinson M.I."/>
            <person name="Powell A.J."/>
            <person name="Barry K."/>
            <person name="Miller A.N."/>
            <person name="Grigoriev I.V."/>
            <person name="Debuchy R."/>
            <person name="Gladieux P."/>
            <person name="Thoren M.H."/>
            <person name="Johannesson H."/>
        </authorList>
    </citation>
    <scope>NUCLEOTIDE SEQUENCE</scope>
    <source>
        <strain evidence="3">SMH3187-1</strain>
    </source>
</reference>
<accession>A0AA40F4X9</accession>
<evidence type="ECO:0000313" key="3">
    <source>
        <dbReference type="EMBL" id="KAK0751046.1"/>
    </source>
</evidence>
<feature type="transmembrane region" description="Helical" evidence="2">
    <location>
        <begin position="162"/>
        <end position="189"/>
    </location>
</feature>
<keyword evidence="2" id="KW-0472">Membrane</keyword>
<keyword evidence="2" id="KW-1133">Transmembrane helix</keyword>
<feature type="region of interest" description="Disordered" evidence="1">
    <location>
        <begin position="260"/>
        <end position="317"/>
    </location>
</feature>
<feature type="compositionally biased region" description="Low complexity" evidence="1">
    <location>
        <begin position="273"/>
        <end position="287"/>
    </location>
</feature>